<dbReference type="InterPro" id="IPR006311">
    <property type="entry name" value="TAT_signal"/>
</dbReference>
<dbReference type="SUPFAM" id="SSF53850">
    <property type="entry name" value="Periplasmic binding protein-like II"/>
    <property type="match status" value="1"/>
</dbReference>
<dbReference type="PANTHER" id="PTHR30222:SF17">
    <property type="entry name" value="SPERMIDINE_PUTRESCINE-BINDING PERIPLASMIC PROTEIN"/>
    <property type="match status" value="1"/>
</dbReference>
<dbReference type="Gene3D" id="3.40.190.10">
    <property type="entry name" value="Periplasmic binding protein-like II"/>
    <property type="match status" value="2"/>
</dbReference>
<evidence type="ECO:0000313" key="3">
    <source>
        <dbReference type="Proteomes" id="UP001328733"/>
    </source>
</evidence>
<keyword evidence="1" id="KW-0732">Signal</keyword>
<gene>
    <name evidence="2" type="ORF">V0288_19005</name>
</gene>
<comment type="caution">
    <text evidence="2">The sequence shown here is derived from an EMBL/GenBank/DDBJ whole genome shotgun (WGS) entry which is preliminary data.</text>
</comment>
<protein>
    <submittedName>
        <fullName evidence="2">Extracellular solute-binding protein</fullName>
    </submittedName>
</protein>
<organism evidence="2 3">
    <name type="scientific">Pannus brasiliensis CCIBt3594</name>
    <dbReference type="NCBI Taxonomy" id="1427578"/>
    <lineage>
        <taxon>Bacteria</taxon>
        <taxon>Bacillati</taxon>
        <taxon>Cyanobacteriota</taxon>
        <taxon>Cyanophyceae</taxon>
        <taxon>Oscillatoriophycideae</taxon>
        <taxon>Chroococcales</taxon>
        <taxon>Microcystaceae</taxon>
        <taxon>Pannus</taxon>
    </lineage>
</organism>
<name>A0AAW9QZH6_9CHRO</name>
<dbReference type="AlphaFoldDB" id="A0AAW9QZH6"/>
<accession>A0AAW9QZH6</accession>
<dbReference type="PANTHER" id="PTHR30222">
    <property type="entry name" value="SPERMIDINE/PUTRESCINE-BINDING PERIPLASMIC PROTEIN"/>
    <property type="match status" value="1"/>
</dbReference>
<sequence>MANRRSFLQGIGTLALARGLSGCAPAESALRVFLLEGSIPPRLIQDFQKTIEDRNLKFQSETKLQNLLKLLEAWRQRSIPTPASSFPVALPFTGKSSSPRANLVTLGDAWLASAIRERLIEPIEPARLTNWSKLPPRWRSLVTRDEQGFPNETGKIWGAPYRWGSTVIVYNEDKFKRFDWRPEDWSDLWREELTGRIALVDNPREVIGLTLKKLGGSYNPTDLDRVPDLTSNLLSLQKQVKFYSSSYYLQPLLVGDVWLSVGWSDDILPVTEQYREMKLVVPRSGTSLWSDVWVQPAMMANDPLADRWIDFCWKTNSVDRISLFTDGLSPMVIDRPAGELPVDIRKDPLLADRPALEKSEFLLPLAPKVEKEIDRLWEKMRRST</sequence>
<dbReference type="EMBL" id="JBAFSM010000043">
    <property type="protein sequence ID" value="MEG3439223.1"/>
    <property type="molecule type" value="Genomic_DNA"/>
</dbReference>
<dbReference type="RefSeq" id="WP_332866707.1">
    <property type="nucleotide sequence ID" value="NZ_JBAFSM010000043.1"/>
</dbReference>
<dbReference type="PROSITE" id="PS51318">
    <property type="entry name" value="TAT"/>
    <property type="match status" value="1"/>
</dbReference>
<evidence type="ECO:0000313" key="2">
    <source>
        <dbReference type="EMBL" id="MEG3439223.1"/>
    </source>
</evidence>
<dbReference type="Proteomes" id="UP001328733">
    <property type="component" value="Unassembled WGS sequence"/>
</dbReference>
<reference evidence="2 3" key="1">
    <citation type="submission" date="2024-01" db="EMBL/GenBank/DDBJ databases">
        <title>Genomic insights into the taxonomy and metabolism of the cyanobacterium Pannus brasiliensis CCIBt3594.</title>
        <authorList>
            <person name="Machado M."/>
            <person name="Botero N.B."/>
            <person name="Andreote A.P.D."/>
            <person name="Feitosa A.M.T."/>
            <person name="Popin R."/>
            <person name="Sivonen K."/>
            <person name="Fiore M.F."/>
        </authorList>
    </citation>
    <scope>NUCLEOTIDE SEQUENCE [LARGE SCALE GENOMIC DNA]</scope>
    <source>
        <strain evidence="2 3">CCIBt3594</strain>
    </source>
</reference>
<dbReference type="Pfam" id="PF13343">
    <property type="entry name" value="SBP_bac_6"/>
    <property type="match status" value="1"/>
</dbReference>
<keyword evidence="3" id="KW-1185">Reference proteome</keyword>
<evidence type="ECO:0000256" key="1">
    <source>
        <dbReference type="ARBA" id="ARBA00022729"/>
    </source>
</evidence>
<proteinExistence type="predicted"/>